<gene>
    <name evidence="1" type="ORF">K458DRAFT_414760</name>
</gene>
<protein>
    <submittedName>
        <fullName evidence="1">Uncharacterized protein</fullName>
    </submittedName>
</protein>
<dbReference type="AlphaFoldDB" id="A0A6G1JAT9"/>
<dbReference type="EMBL" id="MU005574">
    <property type="protein sequence ID" value="KAF2687684.1"/>
    <property type="molecule type" value="Genomic_DNA"/>
</dbReference>
<evidence type="ECO:0000313" key="2">
    <source>
        <dbReference type="Proteomes" id="UP000799291"/>
    </source>
</evidence>
<evidence type="ECO:0000313" key="1">
    <source>
        <dbReference type="EMBL" id="KAF2687684.1"/>
    </source>
</evidence>
<accession>A0A6G1JAT9</accession>
<reference evidence="1" key="1">
    <citation type="journal article" date="2020" name="Stud. Mycol.">
        <title>101 Dothideomycetes genomes: a test case for predicting lifestyles and emergence of pathogens.</title>
        <authorList>
            <person name="Haridas S."/>
            <person name="Albert R."/>
            <person name="Binder M."/>
            <person name="Bloem J."/>
            <person name="Labutti K."/>
            <person name="Salamov A."/>
            <person name="Andreopoulos B."/>
            <person name="Baker S."/>
            <person name="Barry K."/>
            <person name="Bills G."/>
            <person name="Bluhm B."/>
            <person name="Cannon C."/>
            <person name="Castanera R."/>
            <person name="Culley D."/>
            <person name="Daum C."/>
            <person name="Ezra D."/>
            <person name="Gonzalez J."/>
            <person name="Henrissat B."/>
            <person name="Kuo A."/>
            <person name="Liang C."/>
            <person name="Lipzen A."/>
            <person name="Lutzoni F."/>
            <person name="Magnuson J."/>
            <person name="Mondo S."/>
            <person name="Nolan M."/>
            <person name="Ohm R."/>
            <person name="Pangilinan J."/>
            <person name="Park H.-J."/>
            <person name="Ramirez L."/>
            <person name="Alfaro M."/>
            <person name="Sun H."/>
            <person name="Tritt A."/>
            <person name="Yoshinaga Y."/>
            <person name="Zwiers L.-H."/>
            <person name="Turgeon B."/>
            <person name="Goodwin S."/>
            <person name="Spatafora J."/>
            <person name="Crous P."/>
            <person name="Grigoriev I."/>
        </authorList>
    </citation>
    <scope>NUCLEOTIDE SEQUENCE</scope>
    <source>
        <strain evidence="1">CBS 122367</strain>
    </source>
</reference>
<name>A0A6G1JAT9_9PLEO</name>
<dbReference type="Proteomes" id="UP000799291">
    <property type="component" value="Unassembled WGS sequence"/>
</dbReference>
<sequence length="60" mass="7049">MAPTRRRGCRPIILRKGVHASGPELMEIWDLNEKRSQVEIVINGHVEWRIWAVSRRSELD</sequence>
<keyword evidence="2" id="KW-1185">Reference proteome</keyword>
<proteinExistence type="predicted"/>
<organism evidence="1 2">
    <name type="scientific">Lentithecium fluviatile CBS 122367</name>
    <dbReference type="NCBI Taxonomy" id="1168545"/>
    <lineage>
        <taxon>Eukaryota</taxon>
        <taxon>Fungi</taxon>
        <taxon>Dikarya</taxon>
        <taxon>Ascomycota</taxon>
        <taxon>Pezizomycotina</taxon>
        <taxon>Dothideomycetes</taxon>
        <taxon>Pleosporomycetidae</taxon>
        <taxon>Pleosporales</taxon>
        <taxon>Massarineae</taxon>
        <taxon>Lentitheciaceae</taxon>
        <taxon>Lentithecium</taxon>
    </lineage>
</organism>